<protein>
    <submittedName>
        <fullName evidence="5">Glycosyltransferase</fullName>
    </submittedName>
</protein>
<evidence type="ECO:0000259" key="4">
    <source>
        <dbReference type="Pfam" id="PF00535"/>
    </source>
</evidence>
<feature type="domain" description="Glycosyltransferase 2-like" evidence="4">
    <location>
        <begin position="4"/>
        <end position="171"/>
    </location>
</feature>
<dbReference type="InterPro" id="IPR001173">
    <property type="entry name" value="Glyco_trans_2-like"/>
</dbReference>
<organism evidence="5 6">
    <name type="scientific">Segatella copri</name>
    <dbReference type="NCBI Taxonomy" id="165179"/>
    <lineage>
        <taxon>Bacteria</taxon>
        <taxon>Pseudomonadati</taxon>
        <taxon>Bacteroidota</taxon>
        <taxon>Bacteroidia</taxon>
        <taxon>Bacteroidales</taxon>
        <taxon>Prevotellaceae</taxon>
        <taxon>Segatella</taxon>
    </lineage>
</organism>
<dbReference type="RefSeq" id="WP_158464318.1">
    <property type="nucleotide sequence ID" value="NZ_VZAD01000097.1"/>
</dbReference>
<dbReference type="PANTHER" id="PTHR43685">
    <property type="entry name" value="GLYCOSYLTRANSFERASE"/>
    <property type="match status" value="1"/>
</dbReference>
<keyword evidence="2" id="KW-0328">Glycosyltransferase</keyword>
<evidence type="ECO:0000256" key="2">
    <source>
        <dbReference type="ARBA" id="ARBA00022676"/>
    </source>
</evidence>
<dbReference type="InterPro" id="IPR029044">
    <property type="entry name" value="Nucleotide-diphossugar_trans"/>
</dbReference>
<evidence type="ECO:0000313" key="5">
    <source>
        <dbReference type="EMBL" id="MQP12745.1"/>
    </source>
</evidence>
<dbReference type="Pfam" id="PF00535">
    <property type="entry name" value="Glycos_transf_2"/>
    <property type="match status" value="1"/>
</dbReference>
<dbReference type="AlphaFoldDB" id="A0A6A7WEA9"/>
<accession>A0A6A7WEA9</accession>
<dbReference type="GO" id="GO:0016757">
    <property type="term" value="F:glycosyltransferase activity"/>
    <property type="evidence" value="ECO:0007669"/>
    <property type="project" value="UniProtKB-KW"/>
</dbReference>
<gene>
    <name evidence="5" type="ORF">F7D20_12440</name>
</gene>
<dbReference type="OrthoDB" id="9815829at2"/>
<comment type="similarity">
    <text evidence="1">Belongs to the glycosyltransferase 2 family.</text>
</comment>
<name>A0A6A7WEA9_9BACT</name>
<dbReference type="Gene3D" id="3.90.550.10">
    <property type="entry name" value="Spore Coat Polysaccharide Biosynthesis Protein SpsA, Chain A"/>
    <property type="match status" value="1"/>
</dbReference>
<evidence type="ECO:0000256" key="3">
    <source>
        <dbReference type="ARBA" id="ARBA00022679"/>
    </source>
</evidence>
<keyword evidence="3 5" id="KW-0808">Transferase</keyword>
<evidence type="ECO:0000313" key="6">
    <source>
        <dbReference type="Proteomes" id="UP000384372"/>
    </source>
</evidence>
<proteinExistence type="inferred from homology"/>
<dbReference type="SUPFAM" id="SSF53448">
    <property type="entry name" value="Nucleotide-diphospho-sugar transferases"/>
    <property type="match status" value="1"/>
</dbReference>
<dbReference type="PANTHER" id="PTHR43685:SF5">
    <property type="entry name" value="GLYCOSYLTRANSFERASE EPSE-RELATED"/>
    <property type="match status" value="1"/>
</dbReference>
<reference evidence="5 6" key="1">
    <citation type="submission" date="2019-09" db="EMBL/GenBank/DDBJ databases">
        <title>Distinct polysaccharide growth profiles of human intestinal Prevotella copri isolates.</title>
        <authorList>
            <person name="Fehlner-Peach H."/>
            <person name="Magnabosco C."/>
            <person name="Raghavan V."/>
            <person name="Scher J.U."/>
            <person name="Tett A."/>
            <person name="Cox L.M."/>
            <person name="Gottsegen C."/>
            <person name="Watters A."/>
            <person name="Wiltshire- Gordon J.D."/>
            <person name="Segata N."/>
            <person name="Bonneau R."/>
            <person name="Littman D.R."/>
        </authorList>
    </citation>
    <scope>NUCLEOTIDE SEQUENCE [LARGE SCALE GENOMIC DNA]</scope>
    <source>
        <strain evidence="6">iAQ1173</strain>
    </source>
</reference>
<dbReference type="InterPro" id="IPR050834">
    <property type="entry name" value="Glycosyltransf_2"/>
</dbReference>
<comment type="caution">
    <text evidence="5">The sequence shown here is derived from an EMBL/GenBank/DDBJ whole genome shotgun (WGS) entry which is preliminary data.</text>
</comment>
<dbReference type="Proteomes" id="UP000384372">
    <property type="component" value="Unassembled WGS sequence"/>
</dbReference>
<keyword evidence="6" id="KW-1185">Reference proteome</keyword>
<evidence type="ECO:0000256" key="1">
    <source>
        <dbReference type="ARBA" id="ARBA00006739"/>
    </source>
</evidence>
<dbReference type="EMBL" id="VZAD01000097">
    <property type="protein sequence ID" value="MQP12745.1"/>
    <property type="molecule type" value="Genomic_DNA"/>
</dbReference>
<sequence>MTISVLMSTYIKEQPNYLDEAMRSIWTEQTRKPDQIVLVEDGPLPTALYGILSKWQNVIGDKLTIIENKQNKGLALSLNDGIEACKGDLIARMDTDDIALPDRLKLQEEYMNAHPDVEILGGSLREFNDQGTLNKTRQYPQTIKEIRKSIHKASPLAHPTVMFRRNFFDKGFRYSNKYFICEDVTLWFEAVSSGVVINNIPDIVLNFRRNDSVMKRRGRQKAWSEFKAYSHGIFLLDGVFTLKYIYPLMRLAFRLMPTKIIKAVYNSKLRNAVTK</sequence>